<accession>A0ABR2Q5A8</accession>
<comment type="catalytic activity">
    <reaction evidence="1">
        <text>Hydrolysis of (1-&gt;3)-beta-D-glucosidic linkages in (1-&gt;3)-beta-D-glucans.</text>
        <dbReference type="EC" id="3.2.1.39"/>
    </reaction>
</comment>
<evidence type="ECO:0000256" key="1">
    <source>
        <dbReference type="ARBA" id="ARBA00000382"/>
    </source>
</evidence>
<gene>
    <name evidence="13" type="ORF">V6N11_076121</name>
</gene>
<dbReference type="EC" id="3.2.1.39" evidence="3"/>
<dbReference type="PANTHER" id="PTHR32227">
    <property type="entry name" value="GLUCAN ENDO-1,3-BETA-GLUCOSIDASE BG1-RELATED-RELATED"/>
    <property type="match status" value="1"/>
</dbReference>
<comment type="similarity">
    <text evidence="2 8">Belongs to the glycosyl hydrolase 17 family.</text>
</comment>
<dbReference type="InterPro" id="IPR012946">
    <property type="entry name" value="X8"/>
</dbReference>
<evidence type="ECO:0000256" key="11">
    <source>
        <dbReference type="SAM" id="SignalP"/>
    </source>
</evidence>
<dbReference type="Pfam" id="PF07983">
    <property type="entry name" value="X8"/>
    <property type="match status" value="1"/>
</dbReference>
<evidence type="ECO:0000259" key="12">
    <source>
        <dbReference type="SMART" id="SM00768"/>
    </source>
</evidence>
<evidence type="ECO:0000256" key="8">
    <source>
        <dbReference type="RuleBase" id="RU004335"/>
    </source>
</evidence>
<proteinExistence type="inferred from homology"/>
<keyword evidence="10" id="KW-1133">Transmembrane helix</keyword>
<dbReference type="Proteomes" id="UP001396334">
    <property type="component" value="Unassembled WGS sequence"/>
</dbReference>
<comment type="caution">
    <text evidence="13">The sequence shown here is derived from an EMBL/GenBank/DDBJ whole genome shotgun (WGS) entry which is preliminary data.</text>
</comment>
<dbReference type="Gene3D" id="1.20.58.1040">
    <property type="match status" value="1"/>
</dbReference>
<dbReference type="EMBL" id="JBBPBN010000045">
    <property type="protein sequence ID" value="KAK8995864.1"/>
    <property type="molecule type" value="Genomic_DNA"/>
</dbReference>
<feature type="domain" description="X8" evidence="12">
    <location>
        <begin position="368"/>
        <end position="451"/>
    </location>
</feature>
<keyword evidence="4 11" id="KW-0732">Signal</keyword>
<evidence type="ECO:0000256" key="6">
    <source>
        <dbReference type="ARBA" id="ARBA00023157"/>
    </source>
</evidence>
<dbReference type="InterPro" id="IPR000490">
    <property type="entry name" value="Glyco_hydro_17"/>
</dbReference>
<evidence type="ECO:0000256" key="7">
    <source>
        <dbReference type="ARBA" id="ARBA00023295"/>
    </source>
</evidence>
<keyword evidence="10" id="KW-0472">Membrane</keyword>
<dbReference type="InterPro" id="IPR017853">
    <property type="entry name" value="GH"/>
</dbReference>
<dbReference type="SUPFAM" id="SSF51445">
    <property type="entry name" value="(Trans)glycosidases"/>
    <property type="match status" value="1"/>
</dbReference>
<evidence type="ECO:0000313" key="13">
    <source>
        <dbReference type="EMBL" id="KAK8995864.1"/>
    </source>
</evidence>
<evidence type="ECO:0000256" key="10">
    <source>
        <dbReference type="SAM" id="Phobius"/>
    </source>
</evidence>
<evidence type="ECO:0000256" key="2">
    <source>
        <dbReference type="ARBA" id="ARBA00008773"/>
    </source>
</evidence>
<dbReference type="InterPro" id="IPR044965">
    <property type="entry name" value="Glyco_hydro_17_plant"/>
</dbReference>
<dbReference type="Gene3D" id="3.20.20.80">
    <property type="entry name" value="Glycosidases"/>
    <property type="match status" value="1"/>
</dbReference>
<keyword evidence="14" id="KW-1185">Reference proteome</keyword>
<keyword evidence="7 9" id="KW-0326">Glycosidase</keyword>
<evidence type="ECO:0000256" key="9">
    <source>
        <dbReference type="RuleBase" id="RU004336"/>
    </source>
</evidence>
<keyword evidence="5 9" id="KW-0378">Hydrolase</keyword>
<dbReference type="PROSITE" id="PS00587">
    <property type="entry name" value="GLYCOSYL_HYDROL_F17"/>
    <property type="match status" value="1"/>
</dbReference>
<keyword evidence="6" id="KW-1015">Disulfide bond</keyword>
<keyword evidence="10" id="KW-0812">Transmembrane</keyword>
<dbReference type="SMART" id="SM00768">
    <property type="entry name" value="X8"/>
    <property type="match status" value="1"/>
</dbReference>
<dbReference type="Pfam" id="PF00332">
    <property type="entry name" value="Glyco_hydro_17"/>
    <property type="match status" value="1"/>
</dbReference>
<evidence type="ECO:0000256" key="5">
    <source>
        <dbReference type="ARBA" id="ARBA00022801"/>
    </source>
</evidence>
<feature type="chain" id="PRO_5046498846" description="glucan endo-1,3-beta-D-glucosidase" evidence="11">
    <location>
        <begin position="20"/>
        <end position="484"/>
    </location>
</feature>
<name>A0ABR2Q5A8_9ROSI</name>
<feature type="signal peptide" evidence="11">
    <location>
        <begin position="1"/>
        <end position="19"/>
    </location>
</feature>
<sequence>MARAMAMIWGSALILVATGVNVVANTHDLGVNWGTLTSHPIHPKIVVQLLKDNGFKKVKLFDSDPWMVGFLAGTNIQVMLGIPNDQLEFLSDHYGNAKDWVKENCTAHLRKGGVNIKYVAVGNEPFLTSYKGRFTKTAFPAMKNIQKALNEAGVGKKIKAVMPLNADVYESKSDKPSDGVFRSDIRDLMKQIARYLKDNNSPFVVNIYPFLSLYLNSKFPSDFAFFDGGHPIQDKNVQYNNVFEANFDTLIYALRTAGASNLTIIVGEIGWPTDGHKEANKANAKKFYDGLFRVLASDKGTPLRPGNMDVYLFGLFDEDTKSIEPGNFERHWGIFDFDGKPKFTMDMSGDGTHKELVAAKGVQYLPKQWCVLVSYATDKWLIGEQISWACSVSDCTALQDGSSCFGLDSKRRASYAFNSYYQMNNQEESACEFKGLGTVVKKDPSTDTCKFNTQIKVGGGATRLGYAYGAIAALISLATLFILL</sequence>
<reference evidence="13 14" key="1">
    <citation type="journal article" date="2024" name="G3 (Bethesda)">
        <title>Genome assembly of Hibiscus sabdariffa L. provides insights into metabolisms of medicinal natural products.</title>
        <authorList>
            <person name="Kim T."/>
        </authorList>
    </citation>
    <scope>NUCLEOTIDE SEQUENCE [LARGE SCALE GENOMIC DNA]</scope>
    <source>
        <strain evidence="13">TK-2024</strain>
        <tissue evidence="13">Old leaves</tissue>
    </source>
</reference>
<organism evidence="13 14">
    <name type="scientific">Hibiscus sabdariffa</name>
    <name type="common">roselle</name>
    <dbReference type="NCBI Taxonomy" id="183260"/>
    <lineage>
        <taxon>Eukaryota</taxon>
        <taxon>Viridiplantae</taxon>
        <taxon>Streptophyta</taxon>
        <taxon>Embryophyta</taxon>
        <taxon>Tracheophyta</taxon>
        <taxon>Spermatophyta</taxon>
        <taxon>Magnoliopsida</taxon>
        <taxon>eudicotyledons</taxon>
        <taxon>Gunneridae</taxon>
        <taxon>Pentapetalae</taxon>
        <taxon>rosids</taxon>
        <taxon>malvids</taxon>
        <taxon>Malvales</taxon>
        <taxon>Malvaceae</taxon>
        <taxon>Malvoideae</taxon>
        <taxon>Hibiscus</taxon>
    </lineage>
</organism>
<evidence type="ECO:0000256" key="4">
    <source>
        <dbReference type="ARBA" id="ARBA00022729"/>
    </source>
</evidence>
<evidence type="ECO:0000313" key="14">
    <source>
        <dbReference type="Proteomes" id="UP001396334"/>
    </source>
</evidence>
<evidence type="ECO:0000256" key="3">
    <source>
        <dbReference type="ARBA" id="ARBA00012780"/>
    </source>
</evidence>
<feature type="transmembrane region" description="Helical" evidence="10">
    <location>
        <begin position="464"/>
        <end position="483"/>
    </location>
</feature>
<protein>
    <recommendedName>
        <fullName evidence="3">glucan endo-1,3-beta-D-glucosidase</fullName>
        <ecNumber evidence="3">3.2.1.39</ecNumber>
    </recommendedName>
</protein>